<evidence type="ECO:0000313" key="3">
    <source>
        <dbReference type="Proteomes" id="UP001156441"/>
    </source>
</evidence>
<keyword evidence="3" id="KW-1185">Reference proteome</keyword>
<evidence type="ECO:0000313" key="2">
    <source>
        <dbReference type="EMBL" id="MCT2583424.1"/>
    </source>
</evidence>
<dbReference type="InterPro" id="IPR041698">
    <property type="entry name" value="Methyltransf_25"/>
</dbReference>
<sequence length="259" mass="27634">MHTQFAPEWLALREDADAAARAEDLLEPLRSHLIPPLVVRDLGCGTGAMGRWLAPRLPGEQRWLLTDRDPALLAQAAGSLPVPAVAILRDLTDLTAADLAGASLVTASALLDLLTADEVDALAAACVAAGCPALLTLTVVGRVELEPADPLDANLTAAFNAHQRRTVTGRRLLGPDAADVAAAAFDRRGAVVHRRSSPWRLGPDRRELTARWLRGWVDAAEEQEPGLAVDAYLHRRLAACEAGELRATIHHEDLLALPG</sequence>
<gene>
    <name evidence="2" type="ORF">JT362_09880</name>
</gene>
<dbReference type="GO" id="GO:0008168">
    <property type="term" value="F:methyltransferase activity"/>
    <property type="evidence" value="ECO:0007669"/>
    <property type="project" value="UniProtKB-KW"/>
</dbReference>
<dbReference type="GO" id="GO:0032259">
    <property type="term" value="P:methylation"/>
    <property type="evidence" value="ECO:0007669"/>
    <property type="project" value="UniProtKB-KW"/>
</dbReference>
<dbReference type="Pfam" id="PF13649">
    <property type="entry name" value="Methyltransf_25"/>
    <property type="match status" value="1"/>
</dbReference>
<reference evidence="2 3" key="1">
    <citation type="submission" date="2021-02" db="EMBL/GenBank/DDBJ databases">
        <title>Actinophytocola xerophila sp. nov., isolated from soil of cotton cropping field.</title>
        <authorList>
            <person name="Huang R."/>
            <person name="Chen X."/>
            <person name="Ge X."/>
            <person name="Liu W."/>
        </authorList>
    </citation>
    <scope>NUCLEOTIDE SEQUENCE [LARGE SCALE GENOMIC DNA]</scope>
    <source>
        <strain evidence="2 3">S1-96</strain>
    </source>
</reference>
<accession>A0ABT2J6E3</accession>
<feature type="domain" description="Methyltransferase" evidence="1">
    <location>
        <begin position="40"/>
        <end position="126"/>
    </location>
</feature>
<dbReference type="Proteomes" id="UP001156441">
    <property type="component" value="Unassembled WGS sequence"/>
</dbReference>
<protein>
    <submittedName>
        <fullName evidence="2">Class I SAM-dependent methyltransferase</fullName>
    </submittedName>
</protein>
<keyword evidence="2" id="KW-0808">Transferase</keyword>
<keyword evidence="2" id="KW-0489">Methyltransferase</keyword>
<evidence type="ECO:0000259" key="1">
    <source>
        <dbReference type="Pfam" id="PF13649"/>
    </source>
</evidence>
<dbReference type="InterPro" id="IPR029063">
    <property type="entry name" value="SAM-dependent_MTases_sf"/>
</dbReference>
<dbReference type="SUPFAM" id="SSF53335">
    <property type="entry name" value="S-adenosyl-L-methionine-dependent methyltransferases"/>
    <property type="match status" value="1"/>
</dbReference>
<dbReference type="Gene3D" id="3.40.50.150">
    <property type="entry name" value="Vaccinia Virus protein VP39"/>
    <property type="match status" value="1"/>
</dbReference>
<organism evidence="2 3">
    <name type="scientific">Actinophytocola gossypii</name>
    <dbReference type="NCBI Taxonomy" id="2812003"/>
    <lineage>
        <taxon>Bacteria</taxon>
        <taxon>Bacillati</taxon>
        <taxon>Actinomycetota</taxon>
        <taxon>Actinomycetes</taxon>
        <taxon>Pseudonocardiales</taxon>
        <taxon>Pseudonocardiaceae</taxon>
    </lineage>
</organism>
<comment type="caution">
    <text evidence="2">The sequence shown here is derived from an EMBL/GenBank/DDBJ whole genome shotgun (WGS) entry which is preliminary data.</text>
</comment>
<proteinExistence type="predicted"/>
<name>A0ABT2J6E3_9PSEU</name>
<dbReference type="EMBL" id="JAFFZE010000009">
    <property type="protein sequence ID" value="MCT2583424.1"/>
    <property type="molecule type" value="Genomic_DNA"/>
</dbReference>
<dbReference type="RefSeq" id="WP_260190799.1">
    <property type="nucleotide sequence ID" value="NZ_JAFFZE010000009.1"/>
</dbReference>